<dbReference type="Proteomes" id="UP000319432">
    <property type="component" value="Chromosome"/>
</dbReference>
<accession>A0A518VF39</accession>
<evidence type="ECO:0000313" key="8">
    <source>
        <dbReference type="EMBL" id="QDX95613.1"/>
    </source>
</evidence>
<dbReference type="PANTHER" id="PTHR12677:SF59">
    <property type="entry name" value="GOLGI APPARATUS MEMBRANE PROTEIN TVP38-RELATED"/>
    <property type="match status" value="1"/>
</dbReference>
<feature type="transmembrane region" description="Helical" evidence="6">
    <location>
        <begin position="191"/>
        <end position="211"/>
    </location>
</feature>
<dbReference type="GO" id="GO:0005886">
    <property type="term" value="C:plasma membrane"/>
    <property type="evidence" value="ECO:0007669"/>
    <property type="project" value="UniProtKB-SubCell"/>
</dbReference>
<evidence type="ECO:0000313" key="9">
    <source>
        <dbReference type="Proteomes" id="UP000319432"/>
    </source>
</evidence>
<comment type="similarity">
    <text evidence="6">Belongs to the TVP38/TMEM64 family.</text>
</comment>
<feature type="domain" description="VTT" evidence="7">
    <location>
        <begin position="63"/>
        <end position="181"/>
    </location>
</feature>
<gene>
    <name evidence="8" type="ORF">EEL30_27170</name>
</gene>
<organism evidence="8 9">
    <name type="scientific">Brevibacillus laterosporus</name>
    <name type="common">Bacillus laterosporus</name>
    <dbReference type="NCBI Taxonomy" id="1465"/>
    <lineage>
        <taxon>Bacteria</taxon>
        <taxon>Bacillati</taxon>
        <taxon>Bacillota</taxon>
        <taxon>Bacilli</taxon>
        <taxon>Bacillales</taxon>
        <taxon>Paenibacillaceae</taxon>
        <taxon>Brevibacillus</taxon>
    </lineage>
</organism>
<evidence type="ECO:0000256" key="4">
    <source>
        <dbReference type="ARBA" id="ARBA00022989"/>
    </source>
</evidence>
<proteinExistence type="inferred from homology"/>
<keyword evidence="3 6" id="KW-0812">Transmembrane</keyword>
<evidence type="ECO:0000256" key="5">
    <source>
        <dbReference type="ARBA" id="ARBA00023136"/>
    </source>
</evidence>
<dbReference type="PANTHER" id="PTHR12677">
    <property type="entry name" value="GOLGI APPARATUS MEMBRANE PROTEIN TVP38-RELATED"/>
    <property type="match status" value="1"/>
</dbReference>
<dbReference type="Pfam" id="PF09335">
    <property type="entry name" value="VTT_dom"/>
    <property type="match status" value="1"/>
</dbReference>
<keyword evidence="4 6" id="KW-1133">Transmembrane helix</keyword>
<feature type="transmembrane region" description="Helical" evidence="6">
    <location>
        <begin position="37"/>
        <end position="56"/>
    </location>
</feature>
<keyword evidence="2 6" id="KW-1003">Cell membrane</keyword>
<evidence type="ECO:0000256" key="1">
    <source>
        <dbReference type="ARBA" id="ARBA00004651"/>
    </source>
</evidence>
<feature type="transmembrane region" description="Helical" evidence="6">
    <location>
        <begin position="158"/>
        <end position="179"/>
    </location>
</feature>
<sequence>MKKIILPLLLLLLVIFLLTYTQLGNMLRTGDLQRIAHYIQSFGIWAIVVSCFITILQTFFPFVPYFLIAGVNVLIFGGVAGFFITWLSATVGATLSFFMARYVAFDWAQKKVGKQPFFAKLNVQAKQRGFRIILMARLIPVIPSSMINLAAGLSEIRIAPYLLATLIGKIPITILEATMGHDLFEFHAHKLRFLLMIAILGMLMWLGSVVGKKAEKK</sequence>
<evidence type="ECO:0000259" key="7">
    <source>
        <dbReference type="Pfam" id="PF09335"/>
    </source>
</evidence>
<dbReference type="InterPro" id="IPR032816">
    <property type="entry name" value="VTT_dom"/>
</dbReference>
<feature type="transmembrane region" description="Helical" evidence="6">
    <location>
        <begin position="129"/>
        <end position="152"/>
    </location>
</feature>
<reference evidence="8 9" key="1">
    <citation type="submission" date="2018-11" db="EMBL/GenBank/DDBJ databases">
        <title>Phylogenetic determinants of toxin gene distribution in genomes of Brevibacillus laterosporus.</title>
        <authorList>
            <person name="Glare T.R."/>
            <person name="Durrant A."/>
            <person name="Berry C."/>
            <person name="Palma L."/>
            <person name="Ormskirk M."/>
            <person name="Cox M.O."/>
        </authorList>
    </citation>
    <scope>NUCLEOTIDE SEQUENCE [LARGE SCALE GENOMIC DNA]</scope>
    <source>
        <strain evidence="8 9">1821L</strain>
    </source>
</reference>
<dbReference type="EMBL" id="CP033464">
    <property type="protein sequence ID" value="QDX95613.1"/>
    <property type="molecule type" value="Genomic_DNA"/>
</dbReference>
<evidence type="ECO:0000256" key="6">
    <source>
        <dbReference type="RuleBase" id="RU366058"/>
    </source>
</evidence>
<dbReference type="AlphaFoldDB" id="A0A518VF39"/>
<protein>
    <recommendedName>
        <fullName evidence="6">TVP38/TMEM64 family membrane protein</fullName>
    </recommendedName>
</protein>
<name>A0A518VF39_BRELA</name>
<evidence type="ECO:0000256" key="3">
    <source>
        <dbReference type="ARBA" id="ARBA00022692"/>
    </source>
</evidence>
<comment type="subcellular location">
    <subcellularLocation>
        <location evidence="1 6">Cell membrane</location>
        <topology evidence="1 6">Multi-pass membrane protein</topology>
    </subcellularLocation>
</comment>
<keyword evidence="9" id="KW-1185">Reference proteome</keyword>
<keyword evidence="5 6" id="KW-0472">Membrane</keyword>
<evidence type="ECO:0000256" key="2">
    <source>
        <dbReference type="ARBA" id="ARBA00022475"/>
    </source>
</evidence>
<dbReference type="OrthoDB" id="2381682at2"/>
<dbReference type="InterPro" id="IPR015414">
    <property type="entry name" value="TMEM64"/>
</dbReference>
<feature type="transmembrane region" description="Helical" evidence="6">
    <location>
        <begin position="63"/>
        <end position="84"/>
    </location>
</feature>